<proteinExistence type="predicted"/>
<feature type="compositionally biased region" description="Low complexity" evidence="1">
    <location>
        <begin position="153"/>
        <end position="165"/>
    </location>
</feature>
<evidence type="ECO:0000259" key="2">
    <source>
        <dbReference type="Pfam" id="PF08585"/>
    </source>
</evidence>
<dbReference type="Proteomes" id="UP001174694">
    <property type="component" value="Unassembled WGS sequence"/>
</dbReference>
<dbReference type="InterPro" id="IPR013894">
    <property type="entry name" value="RMI1_OB"/>
</dbReference>
<dbReference type="InterPro" id="IPR042470">
    <property type="entry name" value="RMI1_N_C_sf"/>
</dbReference>
<dbReference type="EMBL" id="JANBVO010000012">
    <property type="protein sequence ID" value="KAJ9148614.1"/>
    <property type="molecule type" value="Genomic_DNA"/>
</dbReference>
<feature type="domain" description="RecQ mediated genome instability protein 1 OB-fold" evidence="2">
    <location>
        <begin position="82"/>
        <end position="244"/>
    </location>
</feature>
<feature type="region of interest" description="Disordered" evidence="1">
    <location>
        <begin position="118"/>
        <end position="165"/>
    </location>
</feature>
<evidence type="ECO:0000259" key="3">
    <source>
        <dbReference type="Pfam" id="PF21000"/>
    </source>
</evidence>
<reference evidence="4" key="1">
    <citation type="submission" date="2022-07" db="EMBL/GenBank/DDBJ databases">
        <title>Fungi with potential for degradation of polypropylene.</title>
        <authorList>
            <person name="Gostincar C."/>
        </authorList>
    </citation>
    <scope>NUCLEOTIDE SEQUENCE</scope>
    <source>
        <strain evidence="4">EXF-13308</strain>
    </source>
</reference>
<name>A0AA38S0Y2_9PEZI</name>
<dbReference type="AlphaFoldDB" id="A0AA38S0Y2"/>
<organism evidence="4 5">
    <name type="scientific">Pleurostoma richardsiae</name>
    <dbReference type="NCBI Taxonomy" id="41990"/>
    <lineage>
        <taxon>Eukaryota</taxon>
        <taxon>Fungi</taxon>
        <taxon>Dikarya</taxon>
        <taxon>Ascomycota</taxon>
        <taxon>Pezizomycotina</taxon>
        <taxon>Sordariomycetes</taxon>
        <taxon>Sordariomycetidae</taxon>
        <taxon>Calosphaeriales</taxon>
        <taxon>Pleurostomataceae</taxon>
        <taxon>Pleurostoma</taxon>
    </lineage>
</organism>
<evidence type="ECO:0000313" key="5">
    <source>
        <dbReference type="Proteomes" id="UP001174694"/>
    </source>
</evidence>
<dbReference type="Gene3D" id="2.40.50.770">
    <property type="entry name" value="RecQ-mediated genome instability protein Rmi1, C-terminal domain"/>
    <property type="match status" value="1"/>
</dbReference>
<sequence length="258" mass="27800">MDLSTQIRTALQSQNLPPPSQAWLQSLISSRRNPPPLPSLVMTAKTRLLATDLTAPGLLDPAAVPSICLPQDGTLGSPEVKEARLPRDVFVQVLDVENLSRSRWDQVEELEAIERGEQTRGREVVRLPPPGGGEGAEEEEEGDVPPDQRPAARRGTGQAAQAGGASAANATHKLVLQDCKGHKVFALELKRVDRIGIGRTNIGEKMLLKSGAAVARGMILLEPATCVVLGGKVEAWQKAWVEGRLTRLRDSVGANRRD</sequence>
<dbReference type="SMART" id="SM01161">
    <property type="entry name" value="DUF1767"/>
    <property type="match status" value="1"/>
</dbReference>
<gene>
    <name evidence="4" type="ORF">NKR23_g4815</name>
</gene>
<feature type="domain" description="RMI1 N-terminal" evidence="3">
    <location>
        <begin position="11"/>
        <end position="55"/>
    </location>
</feature>
<comment type="caution">
    <text evidence="4">The sequence shown here is derived from an EMBL/GenBank/DDBJ whole genome shotgun (WGS) entry which is preliminary data.</text>
</comment>
<protein>
    <submittedName>
        <fullName evidence="4">RecQ-mediated genome instability protein 1</fullName>
    </submittedName>
</protein>
<dbReference type="Pfam" id="PF21000">
    <property type="entry name" value="RMI1_N_N"/>
    <property type="match status" value="1"/>
</dbReference>
<keyword evidence="5" id="KW-1185">Reference proteome</keyword>
<feature type="compositionally biased region" description="Acidic residues" evidence="1">
    <location>
        <begin position="135"/>
        <end position="144"/>
    </location>
</feature>
<evidence type="ECO:0000256" key="1">
    <source>
        <dbReference type="SAM" id="MobiDB-lite"/>
    </source>
</evidence>
<evidence type="ECO:0000313" key="4">
    <source>
        <dbReference type="EMBL" id="KAJ9148614.1"/>
    </source>
</evidence>
<dbReference type="InterPro" id="IPR049363">
    <property type="entry name" value="RMI1_N"/>
</dbReference>
<accession>A0AA38S0Y2</accession>
<dbReference type="Pfam" id="PF08585">
    <property type="entry name" value="RMI1_N_C"/>
    <property type="match status" value="1"/>
</dbReference>